<reference evidence="2" key="1">
    <citation type="journal article" date="2020" name="bioRxiv">
        <title>Comparative genomics of Chlamydomonas.</title>
        <authorList>
            <person name="Craig R.J."/>
            <person name="Hasan A.R."/>
            <person name="Ness R.W."/>
            <person name="Keightley P.D."/>
        </authorList>
    </citation>
    <scope>NUCLEOTIDE SEQUENCE</scope>
    <source>
        <strain evidence="2">CCAP 11/70</strain>
    </source>
</reference>
<comment type="caution">
    <text evidence="2">The sequence shown here is derived from an EMBL/GenBank/DDBJ whole genome shotgun (WGS) entry which is preliminary data.</text>
</comment>
<keyword evidence="3" id="KW-1185">Reference proteome</keyword>
<feature type="compositionally biased region" description="Acidic residues" evidence="1">
    <location>
        <begin position="255"/>
        <end position="268"/>
    </location>
</feature>
<feature type="compositionally biased region" description="Pro residues" evidence="1">
    <location>
        <begin position="570"/>
        <end position="581"/>
    </location>
</feature>
<evidence type="ECO:0000256" key="1">
    <source>
        <dbReference type="SAM" id="MobiDB-lite"/>
    </source>
</evidence>
<feature type="compositionally biased region" description="Low complexity" evidence="1">
    <location>
        <begin position="769"/>
        <end position="787"/>
    </location>
</feature>
<evidence type="ECO:0000313" key="2">
    <source>
        <dbReference type="EMBL" id="KAG2484784.1"/>
    </source>
</evidence>
<feature type="region of interest" description="Disordered" evidence="1">
    <location>
        <begin position="687"/>
        <end position="829"/>
    </location>
</feature>
<dbReference type="AlphaFoldDB" id="A0A835XJW0"/>
<evidence type="ECO:0000313" key="3">
    <source>
        <dbReference type="Proteomes" id="UP000612055"/>
    </source>
</evidence>
<organism evidence="2 3">
    <name type="scientific">Edaphochlamys debaryana</name>
    <dbReference type="NCBI Taxonomy" id="47281"/>
    <lineage>
        <taxon>Eukaryota</taxon>
        <taxon>Viridiplantae</taxon>
        <taxon>Chlorophyta</taxon>
        <taxon>core chlorophytes</taxon>
        <taxon>Chlorophyceae</taxon>
        <taxon>CS clade</taxon>
        <taxon>Chlamydomonadales</taxon>
        <taxon>Chlamydomonadales incertae sedis</taxon>
        <taxon>Edaphochlamys</taxon>
    </lineage>
</organism>
<feature type="compositionally biased region" description="Basic residues" evidence="1">
    <location>
        <begin position="148"/>
        <end position="160"/>
    </location>
</feature>
<feature type="compositionally biased region" description="Low complexity" evidence="1">
    <location>
        <begin position="883"/>
        <end position="896"/>
    </location>
</feature>
<feature type="compositionally biased region" description="Low complexity" evidence="1">
    <location>
        <begin position="229"/>
        <end position="241"/>
    </location>
</feature>
<feature type="compositionally biased region" description="Low complexity" evidence="1">
    <location>
        <begin position="25"/>
        <end position="37"/>
    </location>
</feature>
<feature type="compositionally biased region" description="Basic and acidic residues" evidence="1">
    <location>
        <begin position="102"/>
        <end position="112"/>
    </location>
</feature>
<feature type="compositionally biased region" description="Low complexity" evidence="1">
    <location>
        <begin position="582"/>
        <end position="596"/>
    </location>
</feature>
<feature type="region of interest" description="Disordered" evidence="1">
    <location>
        <begin position="950"/>
        <end position="1037"/>
    </location>
</feature>
<feature type="region of interest" description="Disordered" evidence="1">
    <location>
        <begin position="501"/>
        <end position="648"/>
    </location>
</feature>
<feature type="region of interest" description="Disordered" evidence="1">
    <location>
        <begin position="883"/>
        <end position="922"/>
    </location>
</feature>
<feature type="compositionally biased region" description="Gly residues" evidence="1">
    <location>
        <begin position="318"/>
        <end position="327"/>
    </location>
</feature>
<sequence length="1037" mass="101914">MDPLLQPNWAANQAALERGRKDKQAAQAAAKGAQPGKAKGEQLLEQLAGRKSSTTGNQYALPSHLNKQLTATRRAPVGPALLPRAGDAEPRKDSGTSAARAAPHDGAPERSDGSSQGDGPEHAPGSGVLRAPERALLESPSVDEPRSGSKRKLAAAHARHGSVQTRFAGDGEAASQGQSGGGKEGHDSFTRRSSSVHAWTEPAGPESAGHAPAFGKRSHVGGDSGSGPSSRQASRANSRQISSRKRGGADGAESVYEDDDVTGPDSDDSGPLGAAALSVLEPPRRPSQAQAHAGPGSGPASLGPHVSRSPTLDRGDRGSGSGFGHGTGNSVMRLNSYGSDHAASGSYDTGAAGPYSGGGSPKTSQSGSAAHPFPGRQPPVRVGSHLGPNRGAVVSPLPRQSNQQYPGGGTGGLGSGTTSMRNSRGEASAASSVVVPARVLERIVAQYPHASPQMVQQLCQAVLSKYAAAEEEEDEEQMSLAGGSGYEDVQQIPVAGEYDAFGPLDERDEEDDAVDELAPPAYRSAGGGAPQRQPSGTAAAGGGGVYGIRHPRNFSHDGQPLRTQLSACTLPPPSKPTPSFSPAPGASASQASSSYSQVPLQGQAQDLTSILQQQQQSASVAGARGPNGGGFGGASGPPRSFASVSSPSDVYLSVSRPAAAAAGPYGMSYTQSVDVTHARQVHTGAMPDLLEEDPGPTSLPGATDDQVPRLGLGTLTGGGGAPALLGSPQPGSPATWGGASTASPYGSPRPPLPPSAAAAASAPSPPAAMSPQRVPPTAAAAASSSPTRVVLPGTRGPRPSRLVSDSQMTRPTLRPGGGPPAAGGAGVYSRTTAAGANPVRRSSVDGLFIPAVGPSRAGTWSVASGTSPMLRLSIPVLGSGATNAPAAPAGPDGNSARPSVPGGGGGRTSAWSSSGGAAAAGDGGLGPARMGLGGPAAGSTGGLGAGGTFGADAPAAGSGAGGVGGGGGSGGGVGGPGAGGGGAGGGGYSSVRGSGSGSGSGVDPASEEQRKAKSQALLAKARERMQMLQASGEPLWE</sequence>
<gene>
    <name evidence="2" type="ORF">HYH03_016437</name>
</gene>
<accession>A0A835XJW0</accession>
<feature type="region of interest" description="Disordered" evidence="1">
    <location>
        <begin position="349"/>
        <end position="430"/>
    </location>
</feature>
<feature type="compositionally biased region" description="Gly residues" evidence="1">
    <location>
        <begin position="815"/>
        <end position="826"/>
    </location>
</feature>
<feature type="compositionally biased region" description="Acidic residues" evidence="1">
    <location>
        <begin position="506"/>
        <end position="515"/>
    </location>
</feature>
<feature type="compositionally biased region" description="Gly residues" evidence="1">
    <location>
        <begin position="958"/>
        <end position="1000"/>
    </location>
</feature>
<name>A0A835XJW0_9CHLO</name>
<feature type="compositionally biased region" description="Low complexity" evidence="1">
    <location>
        <begin position="908"/>
        <end position="920"/>
    </location>
</feature>
<dbReference type="Proteomes" id="UP000612055">
    <property type="component" value="Unassembled WGS sequence"/>
</dbReference>
<protein>
    <submittedName>
        <fullName evidence="2">Uncharacterized protein</fullName>
    </submittedName>
</protein>
<feature type="compositionally biased region" description="Polar residues" evidence="1">
    <location>
        <begin position="597"/>
        <end position="611"/>
    </location>
</feature>
<proteinExistence type="predicted"/>
<feature type="region of interest" description="Disordered" evidence="1">
    <location>
        <begin position="16"/>
        <end position="327"/>
    </location>
</feature>
<dbReference type="EMBL" id="JAEHOE010000142">
    <property type="protein sequence ID" value="KAG2484784.1"/>
    <property type="molecule type" value="Genomic_DNA"/>
</dbReference>
<feature type="compositionally biased region" description="Gly residues" evidence="1">
    <location>
        <begin position="625"/>
        <end position="635"/>
    </location>
</feature>
<feature type="compositionally biased region" description="Low complexity" evidence="1">
    <location>
        <begin position="612"/>
        <end position="624"/>
    </location>
</feature>
<feature type="compositionally biased region" description="Polar residues" evidence="1">
    <location>
        <begin position="51"/>
        <end position="71"/>
    </location>
</feature>
<feature type="compositionally biased region" description="Gly residues" evidence="1">
    <location>
        <begin position="406"/>
        <end position="415"/>
    </location>
</feature>
<feature type="compositionally biased region" description="Low complexity" evidence="1">
    <location>
        <begin position="287"/>
        <end position="305"/>
    </location>
</feature>